<reference evidence="2 3" key="1">
    <citation type="journal article" date="2018" name="Evol. Lett.">
        <title>Horizontal gene cluster transfer increased hallucinogenic mushroom diversity.</title>
        <authorList>
            <person name="Reynolds H.T."/>
            <person name="Vijayakumar V."/>
            <person name="Gluck-Thaler E."/>
            <person name="Korotkin H.B."/>
            <person name="Matheny P.B."/>
            <person name="Slot J.C."/>
        </authorList>
    </citation>
    <scope>NUCLEOTIDE SEQUENCE [LARGE SCALE GENOMIC DNA]</scope>
    <source>
        <strain evidence="2 3">SRW20</strain>
    </source>
</reference>
<dbReference type="EMBL" id="NHYE01005251">
    <property type="protein sequence ID" value="PPQ75542.1"/>
    <property type="molecule type" value="Genomic_DNA"/>
</dbReference>
<comment type="caution">
    <text evidence="2">The sequence shown here is derived from an EMBL/GenBank/DDBJ whole genome shotgun (WGS) entry which is preliminary data.</text>
</comment>
<name>A0A409WAK7_9AGAR</name>
<gene>
    <name evidence="2" type="ORF">CVT26_012532</name>
</gene>
<feature type="chain" id="PRO_5019053729" evidence="1">
    <location>
        <begin position="19"/>
        <end position="60"/>
    </location>
</feature>
<evidence type="ECO:0000313" key="3">
    <source>
        <dbReference type="Proteomes" id="UP000284706"/>
    </source>
</evidence>
<dbReference type="Proteomes" id="UP000284706">
    <property type="component" value="Unassembled WGS sequence"/>
</dbReference>
<proteinExistence type="predicted"/>
<sequence length="60" mass="6610">MSAALSSRFLGLLRVATAFETSAWPPSSTLLGITDFLYGDDSPEDDPKQVRAWQHHGFNT</sequence>
<evidence type="ECO:0000313" key="2">
    <source>
        <dbReference type="EMBL" id="PPQ75542.1"/>
    </source>
</evidence>
<keyword evidence="3" id="KW-1185">Reference proteome</keyword>
<protein>
    <submittedName>
        <fullName evidence="2">Uncharacterized protein</fullName>
    </submittedName>
</protein>
<dbReference type="InParanoid" id="A0A409WAK7"/>
<accession>A0A409WAK7</accession>
<organism evidence="2 3">
    <name type="scientific">Gymnopilus dilepis</name>
    <dbReference type="NCBI Taxonomy" id="231916"/>
    <lineage>
        <taxon>Eukaryota</taxon>
        <taxon>Fungi</taxon>
        <taxon>Dikarya</taxon>
        <taxon>Basidiomycota</taxon>
        <taxon>Agaricomycotina</taxon>
        <taxon>Agaricomycetes</taxon>
        <taxon>Agaricomycetidae</taxon>
        <taxon>Agaricales</taxon>
        <taxon>Agaricineae</taxon>
        <taxon>Hymenogastraceae</taxon>
        <taxon>Gymnopilus</taxon>
    </lineage>
</organism>
<dbReference type="AlphaFoldDB" id="A0A409WAK7"/>
<evidence type="ECO:0000256" key="1">
    <source>
        <dbReference type="SAM" id="SignalP"/>
    </source>
</evidence>
<keyword evidence="1" id="KW-0732">Signal</keyword>
<feature type="signal peptide" evidence="1">
    <location>
        <begin position="1"/>
        <end position="18"/>
    </location>
</feature>